<accession>A0A5N6W7V4</accession>
<keyword evidence="4" id="KW-1185">Reference proteome</keyword>
<feature type="compositionally biased region" description="Polar residues" evidence="1">
    <location>
        <begin position="238"/>
        <end position="257"/>
    </location>
</feature>
<name>A0A5N6W7V4_9EURO</name>
<sequence length="329" mass="38662">MNCYMRDTATGPVQEDIELCKQLLQQETEVPQDTMFQSGYFRGFQDALRNRSEKRLLIDLHPLLMPSAESQFLRGRKSLKDVIDGYNDPCERAEPIYGPKPQPDHTRGLRWSMFDESQRQKLRCLRCPSWSRPFGSNDWLRRAIASANFDILNSYNGDPVPIYGYYPEIEDDGISYYRWLIGQFYIWTSADKWTCYRFVYNLDAKFLPSHITHMMDMLERIPEPQDISPHIDLDDTTEPQSVSGSQEASTTRRSLAQQVGRLEQQRQEQKEREEKLLAQLEQERWEWDEREERLLAQSERSTPALSPKVVIWGHAWVNQTPVSIQIYLS</sequence>
<evidence type="ECO:0000313" key="3">
    <source>
        <dbReference type="EMBL" id="KAE8316945.1"/>
    </source>
</evidence>
<dbReference type="InterPro" id="IPR057684">
    <property type="entry name" value="DUF7924"/>
</dbReference>
<feature type="domain" description="DUF7924" evidence="2">
    <location>
        <begin position="154"/>
        <end position="217"/>
    </location>
</feature>
<feature type="domain" description="DUF7924" evidence="2">
    <location>
        <begin position="41"/>
        <end position="125"/>
    </location>
</feature>
<evidence type="ECO:0000259" key="2">
    <source>
        <dbReference type="Pfam" id="PF25545"/>
    </source>
</evidence>
<evidence type="ECO:0000313" key="4">
    <source>
        <dbReference type="Proteomes" id="UP000325433"/>
    </source>
</evidence>
<dbReference type="AlphaFoldDB" id="A0A5N6W7V4"/>
<feature type="region of interest" description="Disordered" evidence="1">
    <location>
        <begin position="225"/>
        <end position="270"/>
    </location>
</feature>
<reference evidence="4" key="1">
    <citation type="submission" date="2019-04" db="EMBL/GenBank/DDBJ databases">
        <title>Friends and foes A comparative genomics studyof 23 Aspergillus species from section Flavi.</title>
        <authorList>
            <consortium name="DOE Joint Genome Institute"/>
            <person name="Kjaerbolling I."/>
            <person name="Vesth T."/>
            <person name="Frisvad J.C."/>
            <person name="Nybo J.L."/>
            <person name="Theobald S."/>
            <person name="Kildgaard S."/>
            <person name="Isbrandt T."/>
            <person name="Kuo A."/>
            <person name="Sato A."/>
            <person name="Lyhne E.K."/>
            <person name="Kogle M.E."/>
            <person name="Wiebenga A."/>
            <person name="Kun R.S."/>
            <person name="Lubbers R.J."/>
            <person name="Makela M.R."/>
            <person name="Barry K."/>
            <person name="Chovatia M."/>
            <person name="Clum A."/>
            <person name="Daum C."/>
            <person name="Haridas S."/>
            <person name="He G."/>
            <person name="LaButti K."/>
            <person name="Lipzen A."/>
            <person name="Mondo S."/>
            <person name="Riley R."/>
            <person name="Salamov A."/>
            <person name="Simmons B.A."/>
            <person name="Magnuson J.K."/>
            <person name="Henrissat B."/>
            <person name="Mortensen U.H."/>
            <person name="Larsen T.O."/>
            <person name="Devries R.P."/>
            <person name="Grigoriev I.V."/>
            <person name="Machida M."/>
            <person name="Baker S.E."/>
            <person name="Andersen M.R."/>
        </authorList>
    </citation>
    <scope>NUCLEOTIDE SEQUENCE [LARGE SCALE GENOMIC DNA]</scope>
    <source>
        <strain evidence="4">CBS 130015</strain>
    </source>
</reference>
<proteinExistence type="predicted"/>
<dbReference type="Proteomes" id="UP000325433">
    <property type="component" value="Unassembled WGS sequence"/>
</dbReference>
<protein>
    <recommendedName>
        <fullName evidence="2">DUF7924 domain-containing protein</fullName>
    </recommendedName>
</protein>
<dbReference type="Pfam" id="PF25545">
    <property type="entry name" value="DUF7924"/>
    <property type="match status" value="2"/>
</dbReference>
<organism evidence="3 4">
    <name type="scientific">Aspergillus transmontanensis</name>
    <dbReference type="NCBI Taxonomy" id="1034304"/>
    <lineage>
        <taxon>Eukaryota</taxon>
        <taxon>Fungi</taxon>
        <taxon>Dikarya</taxon>
        <taxon>Ascomycota</taxon>
        <taxon>Pezizomycotina</taxon>
        <taxon>Eurotiomycetes</taxon>
        <taxon>Eurotiomycetidae</taxon>
        <taxon>Eurotiales</taxon>
        <taxon>Aspergillaceae</taxon>
        <taxon>Aspergillus</taxon>
        <taxon>Aspergillus subgen. Circumdati</taxon>
    </lineage>
</organism>
<gene>
    <name evidence="3" type="ORF">BDV41DRAFT_573445</name>
</gene>
<dbReference type="EMBL" id="ML738304">
    <property type="protein sequence ID" value="KAE8316945.1"/>
    <property type="molecule type" value="Genomic_DNA"/>
</dbReference>
<evidence type="ECO:0000256" key="1">
    <source>
        <dbReference type="SAM" id="MobiDB-lite"/>
    </source>
</evidence>